<reference evidence="2 3" key="1">
    <citation type="submission" date="2023-05" db="EMBL/GenBank/DDBJ databases">
        <title>Novel species of genus Flectobacillus isolated from stream in China.</title>
        <authorList>
            <person name="Lu H."/>
        </authorList>
    </citation>
    <scope>NUCLEOTIDE SEQUENCE [LARGE SCALE GENOMIC DNA]</scope>
    <source>
        <strain evidence="2 3">DC10W</strain>
    </source>
</reference>
<feature type="transmembrane region" description="Helical" evidence="1">
    <location>
        <begin position="20"/>
        <end position="38"/>
    </location>
</feature>
<accession>A0ABT6YTA7</accession>
<keyword evidence="1" id="KW-0812">Transmembrane</keyword>
<dbReference type="EMBL" id="JASHID010000020">
    <property type="protein sequence ID" value="MDI9866837.1"/>
    <property type="molecule type" value="Genomic_DNA"/>
</dbReference>
<protein>
    <submittedName>
        <fullName evidence="2">Uncharacterized protein</fullName>
    </submittedName>
</protein>
<keyword evidence="3" id="KW-1185">Reference proteome</keyword>
<keyword evidence="1" id="KW-1133">Transmembrane helix</keyword>
<dbReference type="Proteomes" id="UP001236569">
    <property type="component" value="Unassembled WGS sequence"/>
</dbReference>
<evidence type="ECO:0000313" key="2">
    <source>
        <dbReference type="EMBL" id="MDI9866837.1"/>
    </source>
</evidence>
<gene>
    <name evidence="2" type="ORF">QM480_21035</name>
</gene>
<evidence type="ECO:0000313" key="3">
    <source>
        <dbReference type="Proteomes" id="UP001236569"/>
    </source>
</evidence>
<comment type="caution">
    <text evidence="2">The sequence shown here is derived from an EMBL/GenBank/DDBJ whole genome shotgun (WGS) entry which is preliminary data.</text>
</comment>
<proteinExistence type="predicted"/>
<keyword evidence="1" id="KW-0472">Membrane</keyword>
<organism evidence="2 3">
    <name type="scientific">Flectobacillus longus</name>
    <dbReference type="NCBI Taxonomy" id="2984207"/>
    <lineage>
        <taxon>Bacteria</taxon>
        <taxon>Pseudomonadati</taxon>
        <taxon>Bacteroidota</taxon>
        <taxon>Cytophagia</taxon>
        <taxon>Cytophagales</taxon>
        <taxon>Flectobacillaceae</taxon>
        <taxon>Flectobacillus</taxon>
    </lineage>
</organism>
<dbReference type="RefSeq" id="WP_283328628.1">
    <property type="nucleotide sequence ID" value="NZ_JASHIC010000022.1"/>
</dbReference>
<evidence type="ECO:0000256" key="1">
    <source>
        <dbReference type="SAM" id="Phobius"/>
    </source>
</evidence>
<sequence>MIEIINKPWNYKFIERNTQYFLFVMCGGVAVFEINIQLNDEETLLYKNLGTEYIDQLAKKIQYSPSLYSSRNLPEGYFDIDLL</sequence>
<name>A0ABT6YTA7_9BACT</name>